<dbReference type="SUPFAM" id="SSF51735">
    <property type="entry name" value="NAD(P)-binding Rossmann-fold domains"/>
    <property type="match status" value="1"/>
</dbReference>
<dbReference type="Proteomes" id="UP000054016">
    <property type="component" value="Unassembled WGS sequence"/>
</dbReference>
<dbReference type="Gene3D" id="3.30.360.10">
    <property type="entry name" value="Dihydrodipicolinate Reductase, domain 2"/>
    <property type="match status" value="1"/>
</dbReference>
<dbReference type="SUPFAM" id="SSF55347">
    <property type="entry name" value="Glyceraldehyde-3-phosphate dehydrogenase-like, C-terminal domain"/>
    <property type="match status" value="1"/>
</dbReference>
<evidence type="ECO:0000313" key="4">
    <source>
        <dbReference type="Proteomes" id="UP000054016"/>
    </source>
</evidence>
<protein>
    <recommendedName>
        <fullName evidence="5">Gfo/Idh/MocA family oxidoreductase</fullName>
    </recommendedName>
</protein>
<gene>
    <name evidence="3" type="ORF">AC478_01555</name>
</gene>
<evidence type="ECO:0000259" key="1">
    <source>
        <dbReference type="Pfam" id="PF01408"/>
    </source>
</evidence>
<dbReference type="AlphaFoldDB" id="A0A0M0BV02"/>
<proteinExistence type="predicted"/>
<dbReference type="PANTHER" id="PTHR43377:SF1">
    <property type="entry name" value="BILIVERDIN REDUCTASE A"/>
    <property type="match status" value="1"/>
</dbReference>
<feature type="domain" description="Gfo/Idh/MocA-like oxidoreductase N-terminal" evidence="1">
    <location>
        <begin position="6"/>
        <end position="122"/>
    </location>
</feature>
<evidence type="ECO:0000259" key="2">
    <source>
        <dbReference type="Pfam" id="PF22725"/>
    </source>
</evidence>
<dbReference type="InterPro" id="IPR036291">
    <property type="entry name" value="NAD(P)-bd_dom_sf"/>
</dbReference>
<accession>A0A0M0BV02</accession>
<dbReference type="GO" id="GO:0000166">
    <property type="term" value="F:nucleotide binding"/>
    <property type="evidence" value="ECO:0007669"/>
    <property type="project" value="InterPro"/>
</dbReference>
<evidence type="ECO:0000313" key="3">
    <source>
        <dbReference type="EMBL" id="KON31996.1"/>
    </source>
</evidence>
<evidence type="ECO:0008006" key="5">
    <source>
        <dbReference type="Google" id="ProtNLM"/>
    </source>
</evidence>
<name>A0A0M0BV02_9ARCH</name>
<dbReference type="Pfam" id="PF01408">
    <property type="entry name" value="GFO_IDH_MocA"/>
    <property type="match status" value="1"/>
</dbReference>
<dbReference type="InterPro" id="IPR000683">
    <property type="entry name" value="Gfo/Idh/MocA-like_OxRdtase_N"/>
</dbReference>
<dbReference type="InterPro" id="IPR051450">
    <property type="entry name" value="Gfo/Idh/MocA_Oxidoreductases"/>
</dbReference>
<sequence length="315" mass="35712">MKKLGTAVIGTGFWGKNHARVYSELESTELVAVCDVNRERAKAVAGQFGVKAYTNNSRMLKNEDIEAVSVCTWSTKLAEEALKALEAGKHVLVEKPMATHTKQAEKLLEVAENNNLHLTVGFLMRFIPGLRHIREAVENKKIGEFVCATAKRVSQWPERIGDVGVVKDTAIHDIDVMRYISNEDPIGVYAKTGSMRHRKFEDYAQIMLIYEDGKSAFIESNWLTPYKTRTLTVTGSEAIMRLDYMTQELWIEEPKENFQPRYLWKEPLKLELQHFADCVLEKKKSLITGVDGLKALQIAEAALRSSAKNRVIKLR</sequence>
<dbReference type="Pfam" id="PF22725">
    <property type="entry name" value="GFO_IDH_MocA_C3"/>
    <property type="match status" value="1"/>
</dbReference>
<reference evidence="4" key="1">
    <citation type="submission" date="2015-06" db="EMBL/GenBank/DDBJ databases">
        <title>New insights into the roles of widespread benthic archaea in carbon and nitrogen cycling.</title>
        <authorList>
            <person name="Lazar C.S."/>
            <person name="Baker B.J."/>
            <person name="Seitz K.W."/>
            <person name="Hyde A.S."/>
            <person name="Dick G.J."/>
            <person name="Hinrichs K.-U."/>
            <person name="Teske A.P."/>
        </authorList>
    </citation>
    <scope>NUCLEOTIDE SEQUENCE [LARGE SCALE GENOMIC DNA]</scope>
</reference>
<dbReference type="Gene3D" id="3.40.50.720">
    <property type="entry name" value="NAD(P)-binding Rossmann-like Domain"/>
    <property type="match status" value="1"/>
</dbReference>
<feature type="domain" description="GFO/IDH/MocA-like oxidoreductase" evidence="2">
    <location>
        <begin position="131"/>
        <end position="239"/>
    </location>
</feature>
<comment type="caution">
    <text evidence="3">The sequence shown here is derived from an EMBL/GenBank/DDBJ whole genome shotgun (WGS) entry which is preliminary data.</text>
</comment>
<dbReference type="PANTHER" id="PTHR43377">
    <property type="entry name" value="BILIVERDIN REDUCTASE A"/>
    <property type="match status" value="1"/>
</dbReference>
<organism evidence="3 4">
    <name type="scientific">miscellaneous Crenarchaeota group-1 archaeon SG8-32-3</name>
    <dbReference type="NCBI Taxonomy" id="1685125"/>
    <lineage>
        <taxon>Archaea</taxon>
        <taxon>Candidatus Bathyarchaeota</taxon>
        <taxon>MCG-1</taxon>
    </lineage>
</organism>
<dbReference type="InterPro" id="IPR055170">
    <property type="entry name" value="GFO_IDH_MocA-like_dom"/>
</dbReference>
<dbReference type="EMBL" id="LFWV01000015">
    <property type="protein sequence ID" value="KON31996.1"/>
    <property type="molecule type" value="Genomic_DNA"/>
</dbReference>